<dbReference type="AlphaFoldDB" id="A0A1I6NZT2"/>
<name>A0A1I6NZT2_9CAUL</name>
<dbReference type="STRING" id="871741.SAMN05192570_0685"/>
<protein>
    <submittedName>
        <fullName evidence="1">Uncharacterized protein</fullName>
    </submittedName>
</protein>
<reference evidence="2" key="1">
    <citation type="submission" date="2016-10" db="EMBL/GenBank/DDBJ databases">
        <authorList>
            <person name="Varghese N."/>
            <person name="Submissions S."/>
        </authorList>
    </citation>
    <scope>NUCLEOTIDE SEQUENCE [LARGE SCALE GENOMIC DNA]</scope>
    <source>
        <strain evidence="2">CGMCC 1.10683</strain>
    </source>
</reference>
<evidence type="ECO:0000313" key="1">
    <source>
        <dbReference type="EMBL" id="SFS33340.1"/>
    </source>
</evidence>
<organism evidence="1 2">
    <name type="scientific">Brevundimonas viscosa</name>
    <dbReference type="NCBI Taxonomy" id="871741"/>
    <lineage>
        <taxon>Bacteria</taxon>
        <taxon>Pseudomonadati</taxon>
        <taxon>Pseudomonadota</taxon>
        <taxon>Alphaproteobacteria</taxon>
        <taxon>Caulobacterales</taxon>
        <taxon>Caulobacteraceae</taxon>
        <taxon>Brevundimonas</taxon>
    </lineage>
</organism>
<accession>A0A1I6NZT2</accession>
<sequence>MAGSGQTDGMTLDRLLAFGGLVPLVSGCAGGFDDAAPLPLPPAATDAIHIDRVEVRSSFYNPRDAFHEAFEAGVRPVLDRCATGVRPVTLRAWIHDLDRSGSLLRDDGRVHLPGAVELVERGRVIARARISVEVSTPEGGLPAHRTAASRAFGEAVCRDLFSR</sequence>
<gene>
    <name evidence="1" type="ORF">SAMN05192570_0685</name>
</gene>
<keyword evidence="2" id="KW-1185">Reference proteome</keyword>
<dbReference type="EMBL" id="FOZV01000001">
    <property type="protein sequence ID" value="SFS33340.1"/>
    <property type="molecule type" value="Genomic_DNA"/>
</dbReference>
<dbReference type="Proteomes" id="UP000198788">
    <property type="component" value="Unassembled WGS sequence"/>
</dbReference>
<proteinExistence type="predicted"/>
<evidence type="ECO:0000313" key="2">
    <source>
        <dbReference type="Proteomes" id="UP000198788"/>
    </source>
</evidence>